<proteinExistence type="predicted"/>
<sequence length="273" mass="29593">MPLPFGASFARRRRARQMMRRLEQLDRLDAAYGLGAMPTERRSKRRRDWRSGVVLLACIAVFAGILITAGVRAPHNDSAPPISAGGGSYAFEEKQLNGQPVGYDPCTPIRVEINPDGEPIDTEALVRTATDHIHEASGLNFTIVGTTSSKRFLTREPSAGREPVIVGWSTADEDPELKGDVAGVGGSSMLIFNSHKQYVTGAVTLDIDAFREAIAAGQEDIAQAIVDHEFGHVVGLGHVKSRAELMYKSSTGLTTWGPGDREGLERLGNIRCR</sequence>
<feature type="transmembrane region" description="Helical" evidence="1">
    <location>
        <begin position="51"/>
        <end position="71"/>
    </location>
</feature>
<dbReference type="OrthoDB" id="4297752at2"/>
<protein>
    <recommendedName>
        <fullName evidence="4">Matrixin family metalloprotease</fullName>
    </recommendedName>
</protein>
<dbReference type="Proteomes" id="UP000295453">
    <property type="component" value="Unassembled WGS sequence"/>
</dbReference>
<dbReference type="SUPFAM" id="SSF55486">
    <property type="entry name" value="Metalloproteases ('zincins'), catalytic domain"/>
    <property type="match status" value="1"/>
</dbReference>
<keyword evidence="1" id="KW-1133">Transmembrane helix</keyword>
<organism evidence="2 3">
    <name type="scientific">Nocardioides jejuensis</name>
    <dbReference type="NCBI Taxonomy" id="2502782"/>
    <lineage>
        <taxon>Bacteria</taxon>
        <taxon>Bacillati</taxon>
        <taxon>Actinomycetota</taxon>
        <taxon>Actinomycetes</taxon>
        <taxon>Propionibacteriales</taxon>
        <taxon>Nocardioidaceae</taxon>
        <taxon>Nocardioides</taxon>
    </lineage>
</organism>
<evidence type="ECO:0008006" key="4">
    <source>
        <dbReference type="Google" id="ProtNLM"/>
    </source>
</evidence>
<accession>A0A4V2NZU7</accession>
<dbReference type="InterPro" id="IPR024079">
    <property type="entry name" value="MetalloPept_cat_dom_sf"/>
</dbReference>
<evidence type="ECO:0000313" key="3">
    <source>
        <dbReference type="Proteomes" id="UP000295453"/>
    </source>
</evidence>
<comment type="caution">
    <text evidence="2">The sequence shown here is derived from an EMBL/GenBank/DDBJ whole genome shotgun (WGS) entry which is preliminary data.</text>
</comment>
<evidence type="ECO:0000256" key="1">
    <source>
        <dbReference type="SAM" id="Phobius"/>
    </source>
</evidence>
<dbReference type="GO" id="GO:0008237">
    <property type="term" value="F:metallopeptidase activity"/>
    <property type="evidence" value="ECO:0007669"/>
    <property type="project" value="InterPro"/>
</dbReference>
<dbReference type="AlphaFoldDB" id="A0A4V2NZU7"/>
<dbReference type="EMBL" id="SJZJ01000004">
    <property type="protein sequence ID" value="TCJ30432.1"/>
    <property type="molecule type" value="Genomic_DNA"/>
</dbReference>
<name>A0A4V2NZU7_9ACTN</name>
<keyword evidence="1" id="KW-0812">Transmembrane</keyword>
<dbReference type="RefSeq" id="WP_131581932.1">
    <property type="nucleotide sequence ID" value="NZ_SJZJ01000004.1"/>
</dbReference>
<dbReference type="Gene3D" id="3.40.390.10">
    <property type="entry name" value="Collagenase (Catalytic Domain)"/>
    <property type="match status" value="1"/>
</dbReference>
<keyword evidence="3" id="KW-1185">Reference proteome</keyword>
<gene>
    <name evidence="2" type="ORF">EPD65_04330</name>
</gene>
<evidence type="ECO:0000313" key="2">
    <source>
        <dbReference type="EMBL" id="TCJ30432.1"/>
    </source>
</evidence>
<keyword evidence="1" id="KW-0472">Membrane</keyword>
<reference evidence="2 3" key="1">
    <citation type="submission" date="2019-03" db="EMBL/GenBank/DDBJ databases">
        <authorList>
            <person name="Kim M.K.M."/>
        </authorList>
    </citation>
    <scope>NUCLEOTIDE SEQUENCE [LARGE SCALE GENOMIC DNA]</scope>
    <source>
        <strain evidence="2 3">18JY15-6</strain>
    </source>
</reference>